<gene>
    <name evidence="3" type="ORF">H8K20_03135</name>
</gene>
<dbReference type="Proteomes" id="UP000597668">
    <property type="component" value="Unassembled WGS sequence"/>
</dbReference>
<name>A0A8J6IDU9_9FIRM</name>
<feature type="domain" description="Lin1244/Lin1753-like N-terminal" evidence="2">
    <location>
        <begin position="87"/>
        <end position="188"/>
    </location>
</feature>
<feature type="compositionally biased region" description="Basic and acidic residues" evidence="1">
    <location>
        <begin position="1"/>
        <end position="32"/>
    </location>
</feature>
<accession>A0A8J6IDU9</accession>
<evidence type="ECO:0000259" key="2">
    <source>
        <dbReference type="Pfam" id="PF14297"/>
    </source>
</evidence>
<organism evidence="3 4">
    <name type="scientific">Neobittarella massiliensis</name>
    <name type="common">ex Bilen et al. 2018</name>
    <dbReference type="NCBI Taxonomy" id="2041842"/>
    <lineage>
        <taxon>Bacteria</taxon>
        <taxon>Bacillati</taxon>
        <taxon>Bacillota</taxon>
        <taxon>Clostridia</taxon>
        <taxon>Eubacteriales</taxon>
        <taxon>Oscillospiraceae</taxon>
        <taxon>Neobittarella (ex Bilen et al. 2018)</taxon>
    </lineage>
</organism>
<evidence type="ECO:0000313" key="3">
    <source>
        <dbReference type="EMBL" id="MBC3515390.1"/>
    </source>
</evidence>
<reference evidence="3" key="1">
    <citation type="submission" date="2020-08" db="EMBL/GenBank/DDBJ databases">
        <authorList>
            <person name="Liu C."/>
            <person name="Sun Q."/>
        </authorList>
    </citation>
    <scope>NUCLEOTIDE SEQUENCE</scope>
    <source>
        <strain evidence="3">NSJ-65</strain>
    </source>
</reference>
<evidence type="ECO:0000256" key="1">
    <source>
        <dbReference type="SAM" id="MobiDB-lite"/>
    </source>
</evidence>
<protein>
    <submittedName>
        <fullName evidence="3">DUF4373 domain-containing protein</fullName>
    </submittedName>
</protein>
<evidence type="ECO:0000313" key="4">
    <source>
        <dbReference type="Proteomes" id="UP000597668"/>
    </source>
</evidence>
<dbReference type="PANTHER" id="PTHR39196:SF1">
    <property type="entry name" value="PRIMOSOME, DNAD SUBUNIT"/>
    <property type="match status" value="1"/>
</dbReference>
<dbReference type="EMBL" id="JACOGI010000001">
    <property type="protein sequence ID" value="MBC3515390.1"/>
    <property type="molecule type" value="Genomic_DNA"/>
</dbReference>
<comment type="caution">
    <text evidence="3">The sequence shown here is derived from an EMBL/GenBank/DDBJ whole genome shotgun (WGS) entry which is preliminary data.</text>
</comment>
<feature type="region of interest" description="Disordered" evidence="1">
    <location>
        <begin position="235"/>
        <end position="264"/>
    </location>
</feature>
<feature type="compositionally biased region" description="Basic and acidic residues" evidence="1">
    <location>
        <begin position="244"/>
        <end position="257"/>
    </location>
</feature>
<dbReference type="InterPro" id="IPR025400">
    <property type="entry name" value="Lin1244/Lin1753-like_N"/>
</dbReference>
<dbReference type="AlphaFoldDB" id="A0A8J6IDU9"/>
<dbReference type="PANTHER" id="PTHR39196">
    <property type="entry name" value="PRIMOSOME, DNAD SUBUNIT"/>
    <property type="match status" value="1"/>
</dbReference>
<keyword evidence="4" id="KW-1185">Reference proteome</keyword>
<sequence>MCTIKRTFETGGKKNGQRYRDPVRRAAARDPRAAGAVWPGGRQRDQTGAFRGADRAGAGTAETGGRSLPPLWGAALIAAPTKARLEYYARDIGLERDRKFRRPRLQHGAVVVLVYELLLDLIYGDQGYFLYYGSTDQKEDVHWAIQTGLQGKDQPVVDKISKMVASLIDSGLFEPRLAEQGILTSHRIQRTYYRATVERREVQIQPAYWLLSPEEMQLLSRKSAILRQFDRGENGVYGANNGEDPPREAQSKEKDSTRSGGGPRALDIYVEDVLDTDEGQQLRPDYPQLFGGIGQHRVLLTDAQIDSLMIQIGHEAFDYYVEKLADYIGHKGRFVKDHYRTILKWAREDGKV</sequence>
<dbReference type="Pfam" id="PF14297">
    <property type="entry name" value="Lin1244_N"/>
    <property type="match status" value="1"/>
</dbReference>
<feature type="compositionally biased region" description="Low complexity" evidence="1">
    <location>
        <begin position="47"/>
        <end position="63"/>
    </location>
</feature>
<feature type="region of interest" description="Disordered" evidence="1">
    <location>
        <begin position="1"/>
        <end position="63"/>
    </location>
</feature>
<proteinExistence type="predicted"/>